<evidence type="ECO:0000256" key="3">
    <source>
        <dbReference type="ARBA" id="ARBA00006501"/>
    </source>
</evidence>
<dbReference type="NCBIfam" id="TIGR00701">
    <property type="entry name" value="protoporphyrinogen oxidase HemJ"/>
    <property type="match status" value="1"/>
</dbReference>
<feature type="binding site" description="axial binding residue" evidence="14">
    <location>
        <position position="81"/>
    </location>
    <ligand>
        <name>heme</name>
        <dbReference type="ChEBI" id="CHEBI:30413"/>
    </ligand>
    <ligandPart>
        <name>Fe</name>
        <dbReference type="ChEBI" id="CHEBI:18248"/>
    </ligandPart>
</feature>
<evidence type="ECO:0000256" key="5">
    <source>
        <dbReference type="ARBA" id="ARBA00022475"/>
    </source>
</evidence>
<dbReference type="Pfam" id="PF03653">
    <property type="entry name" value="UPF0093"/>
    <property type="match status" value="1"/>
</dbReference>
<evidence type="ECO:0000256" key="8">
    <source>
        <dbReference type="ARBA" id="ARBA00022723"/>
    </source>
</evidence>
<evidence type="ECO:0000256" key="2">
    <source>
        <dbReference type="ARBA" id="ARBA00005073"/>
    </source>
</evidence>
<comment type="subunit">
    <text evidence="14">Homodimer.</text>
</comment>
<proteinExistence type="inferred from homology"/>
<feature type="binding site" description="axial binding residue" evidence="14">
    <location>
        <position position="8"/>
    </location>
    <ligand>
        <name>heme</name>
        <dbReference type="ChEBI" id="CHEBI:30413"/>
    </ligand>
    <ligandPart>
        <name>Fe</name>
        <dbReference type="ChEBI" id="CHEBI:18248"/>
    </ligandPart>
</feature>
<evidence type="ECO:0000256" key="15">
    <source>
        <dbReference type="PIRNR" id="PIRNR004638"/>
    </source>
</evidence>
<dbReference type="Proteomes" id="UP000839052">
    <property type="component" value="Chromosome"/>
</dbReference>
<evidence type="ECO:0000256" key="11">
    <source>
        <dbReference type="ARBA" id="ARBA00023004"/>
    </source>
</evidence>
<evidence type="ECO:0000256" key="1">
    <source>
        <dbReference type="ARBA" id="ARBA00004651"/>
    </source>
</evidence>
<keyword evidence="9 14" id="KW-1133">Transmembrane helix</keyword>
<feature type="transmembrane region" description="Helical" evidence="14">
    <location>
        <begin position="48"/>
        <end position="69"/>
    </location>
</feature>
<dbReference type="EC" id="1.3.99.-" evidence="14 15"/>
<dbReference type="GO" id="GO:0016491">
    <property type="term" value="F:oxidoreductase activity"/>
    <property type="evidence" value="ECO:0007669"/>
    <property type="project" value="UniProtKB-KW"/>
</dbReference>
<keyword evidence="10 14" id="KW-0560">Oxidoreductase</keyword>
<evidence type="ECO:0000256" key="10">
    <source>
        <dbReference type="ARBA" id="ARBA00023002"/>
    </source>
</evidence>
<keyword evidence="11 14" id="KW-0408">Iron</keyword>
<accession>A0ABN8AVY9</accession>
<evidence type="ECO:0000256" key="6">
    <source>
        <dbReference type="ARBA" id="ARBA00022617"/>
    </source>
</evidence>
<evidence type="ECO:0000313" key="16">
    <source>
        <dbReference type="EMBL" id="CAG9934280.1"/>
    </source>
</evidence>
<sequence length="137" mass="16222">MLWIKALHVIFMVTWFAGLFYLPRLFVYHTMSNDKTSIERFKIMERKLFYGIMTPGGVLTAIFGLWLWIGYGVTGGWMHIKFTLVLLLIAYHVYCGKLLHDFKTDRNTRSHVFYRWFNEFPVLLMIAIIILVIVKPV</sequence>
<keyword evidence="12 14" id="KW-0472">Membrane</keyword>
<evidence type="ECO:0000313" key="17">
    <source>
        <dbReference type="Proteomes" id="UP000839052"/>
    </source>
</evidence>
<comment type="catalytic activity">
    <reaction evidence="13 14 15">
        <text>protoporphyrinogen IX + 3 A = protoporphyrin IX + 3 AH2</text>
        <dbReference type="Rhea" id="RHEA:62000"/>
        <dbReference type="ChEBI" id="CHEBI:13193"/>
        <dbReference type="ChEBI" id="CHEBI:17499"/>
        <dbReference type="ChEBI" id="CHEBI:57306"/>
        <dbReference type="ChEBI" id="CHEBI:57307"/>
    </reaction>
</comment>
<evidence type="ECO:0000256" key="7">
    <source>
        <dbReference type="ARBA" id="ARBA00022692"/>
    </source>
</evidence>
<evidence type="ECO:0000256" key="14">
    <source>
        <dbReference type="HAMAP-Rule" id="MF_02239"/>
    </source>
</evidence>
<evidence type="ECO:0000256" key="13">
    <source>
        <dbReference type="ARBA" id="ARBA00048390"/>
    </source>
</evidence>
<dbReference type="HAMAP" id="MF_02239">
    <property type="entry name" value="HemJ"/>
    <property type="match status" value="1"/>
</dbReference>
<reference evidence="16 17" key="1">
    <citation type="submission" date="2021-10" db="EMBL/GenBank/DDBJ databases">
        <authorList>
            <person name="Koch H."/>
        </authorList>
    </citation>
    <scope>NUCLEOTIDE SEQUENCE [LARGE SCALE GENOMIC DNA]</scope>
    <source>
        <strain evidence="16">6680</strain>
    </source>
</reference>
<keyword evidence="7 14" id="KW-0812">Transmembrane</keyword>
<evidence type="ECO:0000256" key="9">
    <source>
        <dbReference type="ARBA" id="ARBA00022989"/>
    </source>
</evidence>
<gene>
    <name evidence="16" type="ORF">NTG6680_3031</name>
</gene>
<dbReference type="PANTHER" id="PTHR40255:SF1">
    <property type="entry name" value="PROTOPORPHYRINOGEN IX OXIDASE"/>
    <property type="match status" value="1"/>
</dbReference>
<comment type="subcellular location">
    <subcellularLocation>
        <location evidence="1 14">Cell membrane</location>
        <topology evidence="1 14">Multi-pass membrane protein</topology>
    </subcellularLocation>
</comment>
<organism evidence="16 17">
    <name type="scientific">Candidatus Nitrotoga arctica</name>
    <dbReference type="NCBI Taxonomy" id="453162"/>
    <lineage>
        <taxon>Bacteria</taxon>
        <taxon>Pseudomonadati</taxon>
        <taxon>Pseudomonadota</taxon>
        <taxon>Betaproteobacteria</taxon>
        <taxon>Nitrosomonadales</taxon>
        <taxon>Gallionellaceae</taxon>
        <taxon>Candidatus Nitrotoga</taxon>
    </lineage>
</organism>
<feature type="transmembrane region" description="Helical" evidence="14">
    <location>
        <begin position="75"/>
        <end position="95"/>
    </location>
</feature>
<dbReference type="PIRSF" id="PIRSF004638">
    <property type="entry name" value="UCP004638"/>
    <property type="match status" value="1"/>
</dbReference>
<keyword evidence="17" id="KW-1185">Reference proteome</keyword>
<keyword evidence="5 14" id="KW-1003">Cell membrane</keyword>
<comment type="cofactor">
    <cofactor evidence="14 15">
        <name>heme b</name>
        <dbReference type="ChEBI" id="CHEBI:60344"/>
    </cofactor>
    <text evidence="14 15">Binds 1 heme b (iron(II)-protoporphyrin IX) group per subunit.</text>
</comment>
<dbReference type="EMBL" id="OU912926">
    <property type="protein sequence ID" value="CAG9934280.1"/>
    <property type="molecule type" value="Genomic_DNA"/>
</dbReference>
<evidence type="ECO:0000256" key="12">
    <source>
        <dbReference type="ARBA" id="ARBA00023136"/>
    </source>
</evidence>
<feature type="transmembrane region" description="Helical" evidence="14">
    <location>
        <begin position="6"/>
        <end position="27"/>
    </location>
</feature>
<comment type="function">
    <text evidence="14 15">Catalyzes the oxidation of protoporphyrinogen IX to protoporphyrin IX.</text>
</comment>
<keyword evidence="6 14" id="KW-0349">Heme</keyword>
<keyword evidence="8 14" id="KW-0479">Metal-binding</keyword>
<name>A0ABN8AVY9_9PROT</name>
<comment type="pathway">
    <text evidence="2 14 15">Porphyrin-containing compound metabolism; protoporphyrin-IX biosynthesis; protoporphyrin-IX from protoporphyrinogen-IX: step 1/1.</text>
</comment>
<evidence type="ECO:0000256" key="4">
    <source>
        <dbReference type="ARBA" id="ARBA00017504"/>
    </source>
</evidence>
<protein>
    <recommendedName>
        <fullName evidence="4 14">Protoporphyrinogen IX oxidase</fullName>
        <shortName evidence="14">PPO</shortName>
        <ecNumber evidence="14 15">1.3.99.-</ecNumber>
    </recommendedName>
</protein>
<comment type="similarity">
    <text evidence="3 14 15">Belongs to the HemJ family.</text>
</comment>
<dbReference type="InterPro" id="IPR005265">
    <property type="entry name" value="HemJ-like"/>
</dbReference>
<dbReference type="PANTHER" id="PTHR40255">
    <property type="entry name" value="UPF0093 MEMBRANE PROTEIN SLR1790"/>
    <property type="match status" value="1"/>
</dbReference>
<dbReference type="RefSeq" id="WP_239797935.1">
    <property type="nucleotide sequence ID" value="NZ_OU912926.1"/>
</dbReference>
<feature type="transmembrane region" description="Helical" evidence="14">
    <location>
        <begin position="116"/>
        <end position="134"/>
    </location>
</feature>